<protein>
    <submittedName>
        <fullName evidence="6">Diguanylate cyclase/phosphodiesterase with PAS/PAC sensor(S)</fullName>
    </submittedName>
</protein>
<dbReference type="Gene3D" id="3.30.450.20">
    <property type="entry name" value="PAS domain"/>
    <property type="match status" value="1"/>
</dbReference>
<dbReference type="InterPro" id="IPR000014">
    <property type="entry name" value="PAS"/>
</dbReference>
<dbReference type="InterPro" id="IPR035919">
    <property type="entry name" value="EAL_sf"/>
</dbReference>
<dbReference type="InterPro" id="IPR043128">
    <property type="entry name" value="Rev_trsase/Diguanyl_cyclase"/>
</dbReference>
<dbReference type="Pfam" id="PF08448">
    <property type="entry name" value="PAS_4"/>
    <property type="match status" value="1"/>
</dbReference>
<dbReference type="NCBIfam" id="TIGR00254">
    <property type="entry name" value="GGDEF"/>
    <property type="match status" value="1"/>
</dbReference>
<dbReference type="SUPFAM" id="SSF55073">
    <property type="entry name" value="Nucleotide cyclase"/>
    <property type="match status" value="1"/>
</dbReference>
<evidence type="ECO:0000259" key="5">
    <source>
        <dbReference type="PROSITE" id="PS50887"/>
    </source>
</evidence>
<dbReference type="STRING" id="650891.SAMN05216203_3183"/>
<organism evidence="6 7">
    <name type="scientific">Marinobacter daqiaonensis</name>
    <dbReference type="NCBI Taxonomy" id="650891"/>
    <lineage>
        <taxon>Bacteria</taxon>
        <taxon>Pseudomonadati</taxon>
        <taxon>Pseudomonadota</taxon>
        <taxon>Gammaproteobacteria</taxon>
        <taxon>Pseudomonadales</taxon>
        <taxon>Marinobacteraceae</taxon>
        <taxon>Marinobacter</taxon>
    </lineage>
</organism>
<dbReference type="InterPro" id="IPR000160">
    <property type="entry name" value="GGDEF_dom"/>
</dbReference>
<dbReference type="SMART" id="SM00052">
    <property type="entry name" value="EAL"/>
    <property type="match status" value="1"/>
</dbReference>
<dbReference type="Gene3D" id="3.30.70.270">
    <property type="match status" value="1"/>
</dbReference>
<sequence>MPLPELRMSPLKIAAIYLLLGCVWILFSDQLVSWLFADAPPEVLARAQTLKGWAFVIVSAVIIGVLVHVSIRRMEHASSFMDLQSSMIRHAHTGILAADRDKKVIYANPAISRMSSTPLKLILGRSMKEFRSGAHEEPFYEELWREVDETGLWQGEVIARRRDGSLYTQWVTVTRVDDREGEVAYYVMFATDISQEKADKERLRYLAFYDPLTDLPNRALISEHLKNALRQTPAEGSGQVAVMFVDLDDFKTINESYGHQAGDQLLRLAADRILGILVDGSQLGRFGGDEFVVLMTGVTDQKQVEQMASRLLDALGEGFQLDDDTRVMVRASIGICLSRGSRGGDSDDTRRLFSQADSALSEAKAAGKNIFAFYHTEMTRQARRRLELEEALTTALARKEFVLYYQPVHDVASGRLIGAEALVRWQHPEWGLVSPNEFIPLAEETGQIVEIGARVASEAARQIRAWTELGLEPGVVAINVSSRQLARGHFPAFLRSVIEENGIEGHRLEVELTESSLLALGERTTDLLREIRETGVQLAIDDFGTGYSSLSYLRRFRVDKLKIDRSFVNELQVDGGSLGIVKAVIAMGQAMGLQVQAEGVELDSQLDTLARLGCDSFQGYLRAAPMPAEQFQKLLGASQSQQSEG</sequence>
<dbReference type="SMART" id="SM00091">
    <property type="entry name" value="PAS"/>
    <property type="match status" value="1"/>
</dbReference>
<reference evidence="7" key="1">
    <citation type="submission" date="2016-10" db="EMBL/GenBank/DDBJ databases">
        <authorList>
            <person name="Varghese N."/>
            <person name="Submissions S."/>
        </authorList>
    </citation>
    <scope>NUCLEOTIDE SEQUENCE [LARGE SCALE GENOMIC DNA]</scope>
    <source>
        <strain evidence="7">CGMCC 1.9167</strain>
    </source>
</reference>
<keyword evidence="2" id="KW-0812">Transmembrane</keyword>
<feature type="transmembrane region" description="Helical" evidence="2">
    <location>
        <begin position="52"/>
        <end position="71"/>
    </location>
</feature>
<dbReference type="GO" id="GO:0016301">
    <property type="term" value="F:kinase activity"/>
    <property type="evidence" value="ECO:0007669"/>
    <property type="project" value="UniProtKB-KW"/>
</dbReference>
<evidence type="ECO:0000259" key="3">
    <source>
        <dbReference type="PROSITE" id="PS50113"/>
    </source>
</evidence>
<dbReference type="SUPFAM" id="SSF141868">
    <property type="entry name" value="EAL domain-like"/>
    <property type="match status" value="1"/>
</dbReference>
<dbReference type="PANTHER" id="PTHR44757">
    <property type="entry name" value="DIGUANYLATE CYCLASE DGCP"/>
    <property type="match status" value="1"/>
</dbReference>
<gene>
    <name evidence="6" type="ORF">SAMN05216203_3183</name>
</gene>
<dbReference type="EMBL" id="FOYW01000003">
    <property type="protein sequence ID" value="SFR81489.1"/>
    <property type="molecule type" value="Genomic_DNA"/>
</dbReference>
<evidence type="ECO:0000256" key="1">
    <source>
        <dbReference type="ARBA" id="ARBA00022777"/>
    </source>
</evidence>
<keyword evidence="2" id="KW-1133">Transmembrane helix</keyword>
<dbReference type="Gene3D" id="3.20.20.450">
    <property type="entry name" value="EAL domain"/>
    <property type="match status" value="1"/>
</dbReference>
<dbReference type="SUPFAM" id="SSF55785">
    <property type="entry name" value="PYP-like sensor domain (PAS domain)"/>
    <property type="match status" value="1"/>
</dbReference>
<accession>A0A1I6JR74</accession>
<keyword evidence="2" id="KW-0472">Membrane</keyword>
<dbReference type="CDD" id="cd01949">
    <property type="entry name" value="GGDEF"/>
    <property type="match status" value="1"/>
</dbReference>
<evidence type="ECO:0000259" key="4">
    <source>
        <dbReference type="PROSITE" id="PS50883"/>
    </source>
</evidence>
<dbReference type="CDD" id="cd00130">
    <property type="entry name" value="PAS"/>
    <property type="match status" value="1"/>
</dbReference>
<dbReference type="InterPro" id="IPR013656">
    <property type="entry name" value="PAS_4"/>
</dbReference>
<dbReference type="AlphaFoldDB" id="A0A1I6JR74"/>
<evidence type="ECO:0000313" key="7">
    <source>
        <dbReference type="Proteomes" id="UP000198644"/>
    </source>
</evidence>
<keyword evidence="7" id="KW-1185">Reference proteome</keyword>
<evidence type="ECO:0000256" key="2">
    <source>
        <dbReference type="SAM" id="Phobius"/>
    </source>
</evidence>
<dbReference type="SMART" id="SM00267">
    <property type="entry name" value="GGDEF"/>
    <property type="match status" value="1"/>
</dbReference>
<dbReference type="InterPro" id="IPR001610">
    <property type="entry name" value="PAC"/>
</dbReference>
<dbReference type="PROSITE" id="PS50887">
    <property type="entry name" value="GGDEF"/>
    <property type="match status" value="1"/>
</dbReference>
<keyword evidence="1" id="KW-0808">Transferase</keyword>
<keyword evidence="1" id="KW-0418">Kinase</keyword>
<dbReference type="Proteomes" id="UP000198644">
    <property type="component" value="Unassembled WGS sequence"/>
</dbReference>
<feature type="domain" description="GGDEF" evidence="5">
    <location>
        <begin position="238"/>
        <end position="376"/>
    </location>
</feature>
<dbReference type="CDD" id="cd01948">
    <property type="entry name" value="EAL"/>
    <property type="match status" value="1"/>
</dbReference>
<dbReference type="PROSITE" id="PS50113">
    <property type="entry name" value="PAC"/>
    <property type="match status" value="1"/>
</dbReference>
<dbReference type="InterPro" id="IPR035965">
    <property type="entry name" value="PAS-like_dom_sf"/>
</dbReference>
<name>A0A1I6JR74_9GAMM</name>
<dbReference type="Pfam" id="PF00990">
    <property type="entry name" value="GGDEF"/>
    <property type="match status" value="1"/>
</dbReference>
<proteinExistence type="predicted"/>
<dbReference type="Pfam" id="PF00563">
    <property type="entry name" value="EAL"/>
    <property type="match status" value="1"/>
</dbReference>
<evidence type="ECO:0000313" key="6">
    <source>
        <dbReference type="EMBL" id="SFR81489.1"/>
    </source>
</evidence>
<feature type="domain" description="PAC" evidence="3">
    <location>
        <begin position="153"/>
        <end position="205"/>
    </location>
</feature>
<dbReference type="InterPro" id="IPR052155">
    <property type="entry name" value="Biofilm_reg_signaling"/>
</dbReference>
<dbReference type="NCBIfam" id="TIGR00229">
    <property type="entry name" value="sensory_box"/>
    <property type="match status" value="1"/>
</dbReference>
<feature type="domain" description="EAL" evidence="4">
    <location>
        <begin position="385"/>
        <end position="639"/>
    </location>
</feature>
<dbReference type="InterPro" id="IPR001633">
    <property type="entry name" value="EAL_dom"/>
</dbReference>
<dbReference type="InterPro" id="IPR029787">
    <property type="entry name" value="Nucleotide_cyclase"/>
</dbReference>
<dbReference type="PROSITE" id="PS50883">
    <property type="entry name" value="EAL"/>
    <property type="match status" value="1"/>
</dbReference>
<dbReference type="SMART" id="SM00086">
    <property type="entry name" value="PAC"/>
    <property type="match status" value="1"/>
</dbReference>
<dbReference type="PANTHER" id="PTHR44757:SF2">
    <property type="entry name" value="BIOFILM ARCHITECTURE MAINTENANCE PROTEIN MBAA"/>
    <property type="match status" value="1"/>
</dbReference>
<dbReference type="InterPro" id="IPR000700">
    <property type="entry name" value="PAS-assoc_C"/>
</dbReference>